<accession>A0ABY4WGR4</accession>
<dbReference type="Pfam" id="PF01730">
    <property type="entry name" value="UreF"/>
    <property type="match status" value="1"/>
</dbReference>
<sequence>MDEYVLSLLQLCDSNFPTGAFSHSFGLETYIQDDKVTNKQTFAQWLEVYIKEQLTPIDGLACRLAYEALKQNEPEKVWKLDRLLYVQNLPRETREGSSRIGVRMAELGAKLYPSSPLVSYLERIRSGQSKGHPALVFAMLAHHLQIPLSVAVLSFLYSSTASLIQNGVRGIPLGQTEGQQLFRELQTHLQSAQKTIQRLDLDDFGAVSPGLELAQMRHERLHIRLFMS</sequence>
<dbReference type="PANTHER" id="PTHR33620:SF1">
    <property type="entry name" value="UREASE ACCESSORY PROTEIN F"/>
    <property type="match status" value="1"/>
</dbReference>
<keyword evidence="1 3" id="KW-0996">Nickel insertion</keyword>
<dbReference type="PIRSF" id="PIRSF009467">
    <property type="entry name" value="Ureas_acces_UreF"/>
    <property type="match status" value="1"/>
</dbReference>
<dbReference type="RefSeq" id="WP_251872142.1">
    <property type="nucleotide sequence ID" value="NZ_CP098755.1"/>
</dbReference>
<gene>
    <name evidence="3" type="primary">ureF</name>
    <name evidence="4" type="ORF">NDK47_23400</name>
</gene>
<comment type="subunit">
    <text evidence="3">UreD, UreF and UreG form a complex that acts as a GTP-hydrolysis-dependent molecular chaperone, activating the urease apoprotein by helping to assemble the nickel containing metallocenter of UreC. The UreE protein probably delivers the nickel.</text>
</comment>
<evidence type="ECO:0000256" key="1">
    <source>
        <dbReference type="ARBA" id="ARBA00022988"/>
    </source>
</evidence>
<dbReference type="EMBL" id="CP098755">
    <property type="protein sequence ID" value="USG65035.1"/>
    <property type="molecule type" value="Genomic_DNA"/>
</dbReference>
<keyword evidence="5" id="KW-1185">Reference proteome</keyword>
<dbReference type="PANTHER" id="PTHR33620">
    <property type="entry name" value="UREASE ACCESSORY PROTEIN F"/>
    <property type="match status" value="1"/>
</dbReference>
<dbReference type="InterPro" id="IPR002639">
    <property type="entry name" value="UreF"/>
</dbReference>
<keyword evidence="2 3" id="KW-0143">Chaperone</keyword>
<comment type="subcellular location">
    <subcellularLocation>
        <location evidence="3">Cytoplasm</location>
    </subcellularLocation>
</comment>
<evidence type="ECO:0000313" key="5">
    <source>
        <dbReference type="Proteomes" id="UP001056500"/>
    </source>
</evidence>
<dbReference type="Gene3D" id="1.10.4190.10">
    <property type="entry name" value="Urease accessory protein UreF"/>
    <property type="match status" value="1"/>
</dbReference>
<dbReference type="Proteomes" id="UP001056500">
    <property type="component" value="Chromosome"/>
</dbReference>
<reference evidence="4" key="1">
    <citation type="submission" date="2022-06" db="EMBL/GenBank/DDBJ databases">
        <title>Genome sequencing of Brevibacillus sp. BB3-R1.</title>
        <authorList>
            <person name="Heo J."/>
            <person name="Lee D."/>
            <person name="Won M."/>
            <person name="Han B.-H."/>
            <person name="Hong S.-B."/>
            <person name="Kwon S.-W."/>
        </authorList>
    </citation>
    <scope>NUCLEOTIDE SEQUENCE</scope>
    <source>
        <strain evidence="4">BB3-R1</strain>
    </source>
</reference>
<keyword evidence="3" id="KW-0963">Cytoplasm</keyword>
<evidence type="ECO:0000256" key="3">
    <source>
        <dbReference type="HAMAP-Rule" id="MF_01385"/>
    </source>
</evidence>
<comment type="similarity">
    <text evidence="3">Belongs to the UreF family.</text>
</comment>
<protein>
    <recommendedName>
        <fullName evidence="3">Urease accessory protein UreF</fullName>
    </recommendedName>
</protein>
<comment type="function">
    <text evidence="3">Required for maturation of urease via the functional incorporation of the urease nickel metallocenter.</text>
</comment>
<dbReference type="InterPro" id="IPR038277">
    <property type="entry name" value="UreF_sf"/>
</dbReference>
<name>A0ABY4WGR4_9BACL</name>
<organism evidence="4 5">
    <name type="scientific">Brevibacillus ruminantium</name>
    <dbReference type="NCBI Taxonomy" id="2950604"/>
    <lineage>
        <taxon>Bacteria</taxon>
        <taxon>Bacillati</taxon>
        <taxon>Bacillota</taxon>
        <taxon>Bacilli</taxon>
        <taxon>Bacillales</taxon>
        <taxon>Paenibacillaceae</taxon>
        <taxon>Brevibacillus</taxon>
    </lineage>
</organism>
<evidence type="ECO:0000256" key="2">
    <source>
        <dbReference type="ARBA" id="ARBA00023186"/>
    </source>
</evidence>
<dbReference type="HAMAP" id="MF_01385">
    <property type="entry name" value="UreF"/>
    <property type="match status" value="1"/>
</dbReference>
<evidence type="ECO:0000313" key="4">
    <source>
        <dbReference type="EMBL" id="USG65035.1"/>
    </source>
</evidence>
<proteinExistence type="inferred from homology"/>